<gene>
    <name evidence="2" type="ORF">BRAN1462_LOCUS36664</name>
</gene>
<feature type="transmembrane region" description="Helical" evidence="1">
    <location>
        <begin position="89"/>
        <end position="112"/>
    </location>
</feature>
<organism evidence="2">
    <name type="scientific">Zooxanthella nutricula</name>
    <dbReference type="NCBI Taxonomy" id="1333877"/>
    <lineage>
        <taxon>Eukaryota</taxon>
        <taxon>Sar</taxon>
        <taxon>Alveolata</taxon>
        <taxon>Dinophyceae</taxon>
        <taxon>Peridiniales</taxon>
        <taxon>Peridiniales incertae sedis</taxon>
        <taxon>Zooxanthella</taxon>
    </lineage>
</organism>
<dbReference type="AlphaFoldDB" id="A0A7S2L7R0"/>
<reference evidence="2" key="1">
    <citation type="submission" date="2021-01" db="EMBL/GenBank/DDBJ databases">
        <authorList>
            <person name="Corre E."/>
            <person name="Pelletier E."/>
            <person name="Niang G."/>
            <person name="Scheremetjew M."/>
            <person name="Finn R."/>
            <person name="Kale V."/>
            <person name="Holt S."/>
            <person name="Cochrane G."/>
            <person name="Meng A."/>
            <person name="Brown T."/>
            <person name="Cohen L."/>
        </authorList>
    </citation>
    <scope>NUCLEOTIDE SEQUENCE</scope>
    <source>
        <strain evidence="2">RCC3387</strain>
    </source>
</reference>
<protein>
    <submittedName>
        <fullName evidence="2">Uncharacterized protein</fullName>
    </submittedName>
</protein>
<proteinExistence type="predicted"/>
<keyword evidence="1" id="KW-0472">Membrane</keyword>
<evidence type="ECO:0000313" key="2">
    <source>
        <dbReference type="EMBL" id="CAD9597201.1"/>
    </source>
</evidence>
<keyword evidence="1" id="KW-0812">Transmembrane</keyword>
<name>A0A7S2L7R0_9DINO</name>
<dbReference type="EMBL" id="HBGW01057716">
    <property type="protein sequence ID" value="CAD9597201.1"/>
    <property type="molecule type" value="Transcribed_RNA"/>
</dbReference>
<keyword evidence="1" id="KW-1133">Transmembrane helix</keyword>
<evidence type="ECO:0000256" key="1">
    <source>
        <dbReference type="SAM" id="Phobius"/>
    </source>
</evidence>
<accession>A0A7S2L7R0</accession>
<sequence length="117" mass="11647">MATSQRRASGARAAGFVALALAALALLRGFGCLQASFVPAAASQQVVHQAARQIVPRNLPSAPPAVLAAAAAALASEPAMATDYDDRTASASLVLVGLCVLAGGILGGIWFVSTSSK</sequence>